<feature type="region of interest" description="Disordered" evidence="1">
    <location>
        <begin position="213"/>
        <end position="234"/>
    </location>
</feature>
<evidence type="ECO:0000313" key="2">
    <source>
        <dbReference type="EMBL" id="KAG2432854.1"/>
    </source>
</evidence>
<sequence>MLDVAGSPAVAAGGEWTADRVPAASAAVWRSPDALPRLAQEPPPEGAPYTELLLSLQRIGCDLCRMAAAGSEASGGLGDDVGEWLEEWQALLRQALEQLKRLLVDRAAVSSYPAQGAPGDAGVQDRSSRSQLLTNHAQLRAAVELLLLQVAELPSPAGGGVAGAAMDAVDYLVCKSSFADFDRCDAAARDILIGGCVKLSQLAAERLRGCGGGGGGGAGSPGAGGGGGGSGASDSWQEVLGLSLQRLVGWLQQQSHLVASMSEVADLRLEARRLRVLGPYQLGGLHWSDAAATNPTSGGYRDLLFTRLAAEHRNVLSKLCKQLTVLVRAVGRPLAELLLQPASVQGLLQPDRTRDACRNDKLLLLSTTVQVLALQQQPRQHGGGDAVVATVQPGAADPQAAGAVGHSGARAAYELVVASQLQVAVERLLHLDYVAPADMSVHAITPQPPCRDYAVPLLGFLHALTQHANNQPGTSHVQRATLGSWDRIEAAAAAAVGFMGGGSGAFLRRVWESRVEPHQRMLAVALLANAARGLVALRRTDLVASALLPVRASPAKEQMGLLGVWLRLAMESGSDRAMLQMLTAGLLRAPEAQALFCWPAASCDSTSPETAAADICARSEAVAEQVLTALGALAQQQRQLPALESQQRSGQLLALLDGLDVSAQHLNEELRRGDAAASPAAVDGAGKDPMPLSAATLQAHRHMASVALAAQAACAGGALDLHAALGGVLLGAGAGRLDAARWERAQGAVRLLEVAAAMAVEDVASLTFHASCDTAGVQRWHEALRRRSSGGLLAELWGVLTHVFDSRMDLAPMQGKSSVETRCLVLLCSIVMELPGAEDTPEHVKAEKLRLLAAKAAAQQLAPPDAACAAVTSAAAARDSAARALHRCVTGAMRHYCKAGLGAHLKTALVRHAMHALAWLRELLKQPELRQADVAERLMPALLCLVVEALCEVRGQLLAQQLLLVDGEAGPGASQPTQPQSGGDVLSRRRLSLRLVGAVLEAAADVMKLAADCGLLASQEQAAKTEKGSVHIESSPLQCMEAAARRPLSAAAGCALGLLLRVCVECSVVWLRPDRGSVQSAALTAGLPPAAEHRKEVLSRLSSCAGFPAPAEEWQAVRNELRASSSPHASKLAGRPPHQEGGDEAARLSATALGCLARLTEECGPEGRHYMLTPAVCIRTLLQQCVSGAVQLDKSQKNNIARFLRAQQSPQPAGLQQGPPQPVARQAQQQQQQQQRSGQLLQSQLLASQHQPDPSTLPNVLPSAPHGPQQQQSRRPENAPQASQAGHSRVQAVAPARGAQAQQYPGQQQQQQQQRAAPRPAASAAVTVSSSQPSAAGVDQGHLQKRKRQAPGLHEYGARDMGAGAAAAAAGGGVGGGGGAVSGAAGGGRSSGSSAGDREASTVPFVYATGRTMEVGGEEYRAMLESAVAFADLPAWYDNRRHEQQEQQGSGAPDVPPLLARVSMCNTVNKLGNGQLFNTVVTLVDGSVSGPPKVLLYLTGEEGVIRDMHAALSRQPVVAVYGAVQFKGTTLQGNEPFKIRLHIDTRGDRSDLTRCGVVIRPRQTQQGPLATAPTAATAGAATAPATLPRGGQTPKQAAGPGPQAGTTPAVEQARGAPGSGPEVPPPQRHVTPWRGVFAAASDDEDDPLLGGGGRGLPGAGHDNATAEEGADYIPATQDTA</sequence>
<feature type="region of interest" description="Disordered" evidence="1">
    <location>
        <begin position="1121"/>
        <end position="1145"/>
    </location>
</feature>
<dbReference type="GO" id="GO:0006874">
    <property type="term" value="P:intracellular calcium ion homeostasis"/>
    <property type="evidence" value="ECO:0007669"/>
    <property type="project" value="TreeGrafter"/>
</dbReference>
<feature type="compositionally biased region" description="Low complexity" evidence="1">
    <location>
        <begin position="1209"/>
        <end position="1252"/>
    </location>
</feature>
<protein>
    <submittedName>
        <fullName evidence="2">Uncharacterized protein</fullName>
    </submittedName>
</protein>
<gene>
    <name evidence="2" type="ORF">HXX76_008587</name>
</gene>
<feature type="compositionally biased region" description="Low complexity" evidence="1">
    <location>
        <begin position="1294"/>
        <end position="1336"/>
    </location>
</feature>
<feature type="compositionally biased region" description="Gly residues" evidence="1">
    <location>
        <begin position="1649"/>
        <end position="1658"/>
    </location>
</feature>
<dbReference type="OrthoDB" id="543879at2759"/>
<reference evidence="2" key="1">
    <citation type="journal article" date="2020" name="bioRxiv">
        <title>Comparative genomics of Chlamydomonas.</title>
        <authorList>
            <person name="Craig R.J."/>
            <person name="Hasan A.R."/>
            <person name="Ness R.W."/>
            <person name="Keightley P.D."/>
        </authorList>
    </citation>
    <scope>NUCLEOTIDE SEQUENCE</scope>
    <source>
        <strain evidence="2">SAG 7.73</strain>
    </source>
</reference>
<comment type="caution">
    <text evidence="2">The sequence shown here is derived from an EMBL/GenBank/DDBJ whole genome shotgun (WGS) entry which is preliminary data.</text>
</comment>
<name>A0A835W0T4_CHLIN</name>
<feature type="region of interest" description="Disordered" evidence="1">
    <location>
        <begin position="1560"/>
        <end position="1680"/>
    </location>
</feature>
<feature type="compositionally biased region" description="Gly residues" evidence="1">
    <location>
        <begin position="213"/>
        <end position="231"/>
    </location>
</feature>
<dbReference type="PANTHER" id="PTHR31323:SF1">
    <property type="entry name" value="MECHANOSENSITIVE ION CHANNEL PROTEIN"/>
    <property type="match status" value="1"/>
</dbReference>
<organism evidence="2 3">
    <name type="scientific">Chlamydomonas incerta</name>
    <dbReference type="NCBI Taxonomy" id="51695"/>
    <lineage>
        <taxon>Eukaryota</taxon>
        <taxon>Viridiplantae</taxon>
        <taxon>Chlorophyta</taxon>
        <taxon>core chlorophytes</taxon>
        <taxon>Chlorophyceae</taxon>
        <taxon>CS clade</taxon>
        <taxon>Chlamydomonadales</taxon>
        <taxon>Chlamydomonadaceae</taxon>
        <taxon>Chlamydomonas</taxon>
    </lineage>
</organism>
<dbReference type="GO" id="GO:0005262">
    <property type="term" value="F:calcium channel activity"/>
    <property type="evidence" value="ECO:0007669"/>
    <property type="project" value="TreeGrafter"/>
</dbReference>
<feature type="compositionally biased region" description="Low complexity" evidence="1">
    <location>
        <begin position="1564"/>
        <end position="1588"/>
    </location>
</feature>
<evidence type="ECO:0000256" key="1">
    <source>
        <dbReference type="SAM" id="MobiDB-lite"/>
    </source>
</evidence>
<feature type="region of interest" description="Disordered" evidence="1">
    <location>
        <begin position="1209"/>
        <end position="1350"/>
    </location>
</feature>
<proteinExistence type="predicted"/>
<dbReference type="EMBL" id="JAEHOC010000020">
    <property type="protein sequence ID" value="KAG2432854.1"/>
    <property type="molecule type" value="Genomic_DNA"/>
</dbReference>
<keyword evidence="3" id="KW-1185">Reference proteome</keyword>
<evidence type="ECO:0000313" key="3">
    <source>
        <dbReference type="Proteomes" id="UP000650467"/>
    </source>
</evidence>
<dbReference type="Proteomes" id="UP000650467">
    <property type="component" value="Unassembled WGS sequence"/>
</dbReference>
<accession>A0A835W0T4</accession>
<dbReference type="PANTHER" id="PTHR31323">
    <property type="entry name" value="MECHANOSENSITIVE ION CHANNEL PROTEIN MSY2"/>
    <property type="match status" value="1"/>
</dbReference>